<evidence type="ECO:0000313" key="1">
    <source>
        <dbReference type="EMBL" id="OGC58578.1"/>
    </source>
</evidence>
<dbReference type="Proteomes" id="UP000178964">
    <property type="component" value="Unassembled WGS sequence"/>
</dbReference>
<protein>
    <recommendedName>
        <fullName evidence="3">GIY-YIG domain-containing protein</fullName>
    </recommendedName>
</protein>
<gene>
    <name evidence="1" type="ORF">A3A70_02195</name>
</gene>
<name>A0A1F4VNJ0_UNCKA</name>
<organism evidence="1 2">
    <name type="scientific">candidate division WWE3 bacterium RIFCSPLOWO2_01_FULL_42_11</name>
    <dbReference type="NCBI Taxonomy" id="1802627"/>
    <lineage>
        <taxon>Bacteria</taxon>
        <taxon>Katanobacteria</taxon>
    </lineage>
</organism>
<comment type="caution">
    <text evidence="1">The sequence shown here is derived from an EMBL/GenBank/DDBJ whole genome shotgun (WGS) entry which is preliminary data.</text>
</comment>
<dbReference type="EMBL" id="MEVK01000034">
    <property type="protein sequence ID" value="OGC58578.1"/>
    <property type="molecule type" value="Genomic_DNA"/>
</dbReference>
<evidence type="ECO:0008006" key="3">
    <source>
        <dbReference type="Google" id="ProtNLM"/>
    </source>
</evidence>
<proteinExistence type="predicted"/>
<dbReference type="AlphaFoldDB" id="A0A1F4VNJ0"/>
<accession>A0A1F4VNJ0</accession>
<reference evidence="1 2" key="1">
    <citation type="journal article" date="2016" name="Nat. Commun.">
        <title>Thousands of microbial genomes shed light on interconnected biogeochemical processes in an aquifer system.</title>
        <authorList>
            <person name="Anantharaman K."/>
            <person name="Brown C.T."/>
            <person name="Hug L.A."/>
            <person name="Sharon I."/>
            <person name="Castelle C.J."/>
            <person name="Probst A.J."/>
            <person name="Thomas B.C."/>
            <person name="Singh A."/>
            <person name="Wilkins M.J."/>
            <person name="Karaoz U."/>
            <person name="Brodie E.L."/>
            <person name="Williams K.H."/>
            <person name="Hubbard S.S."/>
            <person name="Banfield J.F."/>
        </authorList>
    </citation>
    <scope>NUCLEOTIDE SEQUENCE [LARGE SCALE GENOMIC DNA]</scope>
</reference>
<sequence>MTWETVKRGDSFKGSNRPFISIASDHISFNTLFTKIASIDNSYNVTVYADSENLKMGFEFHKDERPNSLTLTQASSATRGVKRSGVFCAAQGVLNQYKWIKGITKLSTQDRRFYDPKQEQGKWTIQLCPAFEEKRARESENIPQDAIGIYRYVTDNGEIVYIGRGPINGRLKSPDRNDWIFDVIEYSVVKNPDMQVKWEDYWIEKYKEQHDGKKPHYNKVSGFGNNHSND</sequence>
<evidence type="ECO:0000313" key="2">
    <source>
        <dbReference type="Proteomes" id="UP000178964"/>
    </source>
</evidence>